<evidence type="ECO:0000313" key="3">
    <source>
        <dbReference type="EMBL" id="CAE0712465.1"/>
    </source>
</evidence>
<name>A0A7S4AE69_9STRA</name>
<dbReference type="EMBL" id="HBIX01006608">
    <property type="protein sequence ID" value="CAE0712465.1"/>
    <property type="molecule type" value="Transcribed_RNA"/>
</dbReference>
<feature type="compositionally biased region" description="Basic residues" evidence="1">
    <location>
        <begin position="317"/>
        <end position="328"/>
    </location>
</feature>
<feature type="region of interest" description="Disordered" evidence="1">
    <location>
        <begin position="32"/>
        <end position="56"/>
    </location>
</feature>
<feature type="compositionally biased region" description="Low complexity" evidence="1">
    <location>
        <begin position="100"/>
        <end position="113"/>
    </location>
</feature>
<feature type="chain" id="PRO_5030600208" evidence="2">
    <location>
        <begin position="30"/>
        <end position="359"/>
    </location>
</feature>
<feature type="compositionally biased region" description="Pro residues" evidence="1">
    <location>
        <begin position="218"/>
        <end position="238"/>
    </location>
</feature>
<feature type="compositionally biased region" description="Low complexity" evidence="1">
    <location>
        <begin position="32"/>
        <end position="50"/>
    </location>
</feature>
<feature type="signal peptide" evidence="2">
    <location>
        <begin position="1"/>
        <end position="29"/>
    </location>
</feature>
<reference evidence="3" key="1">
    <citation type="submission" date="2021-01" db="EMBL/GenBank/DDBJ databases">
        <authorList>
            <person name="Corre E."/>
            <person name="Pelletier E."/>
            <person name="Niang G."/>
            <person name="Scheremetjew M."/>
            <person name="Finn R."/>
            <person name="Kale V."/>
            <person name="Holt S."/>
            <person name="Cochrane G."/>
            <person name="Meng A."/>
            <person name="Brown T."/>
            <person name="Cohen L."/>
        </authorList>
    </citation>
    <scope>NUCLEOTIDE SEQUENCE</scope>
    <source>
        <strain evidence="3">10249 10 AB</strain>
    </source>
</reference>
<protein>
    <submittedName>
        <fullName evidence="3">Uncharacterized protein</fullName>
    </submittedName>
</protein>
<proteinExistence type="predicted"/>
<evidence type="ECO:0000256" key="1">
    <source>
        <dbReference type="SAM" id="MobiDB-lite"/>
    </source>
</evidence>
<dbReference type="AlphaFoldDB" id="A0A7S4AE69"/>
<evidence type="ECO:0000256" key="2">
    <source>
        <dbReference type="SAM" id="SignalP"/>
    </source>
</evidence>
<feature type="compositionally biased region" description="Low complexity" evidence="1">
    <location>
        <begin position="244"/>
        <end position="283"/>
    </location>
</feature>
<feature type="region of interest" description="Disordered" evidence="1">
    <location>
        <begin position="100"/>
        <end position="283"/>
    </location>
</feature>
<feature type="region of interest" description="Disordered" evidence="1">
    <location>
        <begin position="311"/>
        <end position="359"/>
    </location>
</feature>
<feature type="compositionally biased region" description="Polar residues" evidence="1">
    <location>
        <begin position="117"/>
        <end position="127"/>
    </location>
</feature>
<gene>
    <name evidence="3" type="ORF">PAUS00366_LOCUS5217</name>
</gene>
<organism evidence="3">
    <name type="scientific">Pseudo-nitzschia australis</name>
    <dbReference type="NCBI Taxonomy" id="44445"/>
    <lineage>
        <taxon>Eukaryota</taxon>
        <taxon>Sar</taxon>
        <taxon>Stramenopiles</taxon>
        <taxon>Ochrophyta</taxon>
        <taxon>Bacillariophyta</taxon>
        <taxon>Bacillariophyceae</taxon>
        <taxon>Bacillariophycidae</taxon>
        <taxon>Bacillariales</taxon>
        <taxon>Bacillariaceae</taxon>
        <taxon>Pseudo-nitzschia</taxon>
    </lineage>
</organism>
<feature type="compositionally biased region" description="Basic residues" evidence="1">
    <location>
        <begin position="338"/>
        <end position="348"/>
    </location>
</feature>
<feature type="compositionally biased region" description="Low complexity" evidence="1">
    <location>
        <begin position="178"/>
        <end position="217"/>
    </location>
</feature>
<sequence>MRNFQRVVHAVLVAPAIVMLLESLPGTLASQLQEDQQQQQERQQQQAPQENRGLNLVTKSRLYDKHSRDWAYSNNDFSNDGTNPPTEVVVATTTTAAATTENTTTTVSDVSIDTEPRSSSGFVQSFLRTGKGSKKKDMIPKSWKGQKSSKKGDDDKPSMVPTEAPIQSGPGPSPVPTSRPTTSSPTTSVPTSAPTRTPTSAPTRAPTSAPTTPLVLPTVPPTPVPTQSPTTPQTPVPSPEDTAPPTTFSPTTWLPTTLATTAPPTTLATTAPPTTWLPTTWLPTTNNGQVGALSMGEFQALEAIGVVTNENKQQVTHTRKKQGKQAKAAHHERGAAAGKHKDKGRKNRLGLIDRGFGGD</sequence>
<keyword evidence="2" id="KW-0732">Signal</keyword>
<accession>A0A7S4AE69</accession>